<evidence type="ECO:0000313" key="5">
    <source>
        <dbReference type="EMBL" id="KRQ17365.1"/>
    </source>
</evidence>
<dbReference type="GO" id="GO:0003677">
    <property type="term" value="F:DNA binding"/>
    <property type="evidence" value="ECO:0007669"/>
    <property type="project" value="UniProtKB-KW"/>
</dbReference>
<keyword evidence="6" id="KW-1185">Reference proteome</keyword>
<dbReference type="Pfam" id="PF07729">
    <property type="entry name" value="FCD"/>
    <property type="match status" value="1"/>
</dbReference>
<dbReference type="Pfam" id="PF00392">
    <property type="entry name" value="GntR"/>
    <property type="match status" value="1"/>
</dbReference>
<evidence type="ECO:0000259" key="4">
    <source>
        <dbReference type="PROSITE" id="PS50949"/>
    </source>
</evidence>
<dbReference type="GO" id="GO:0003700">
    <property type="term" value="F:DNA-binding transcription factor activity"/>
    <property type="evidence" value="ECO:0007669"/>
    <property type="project" value="InterPro"/>
</dbReference>
<dbReference type="InterPro" id="IPR036388">
    <property type="entry name" value="WH-like_DNA-bd_sf"/>
</dbReference>
<dbReference type="SUPFAM" id="SSF48008">
    <property type="entry name" value="GntR ligand-binding domain-like"/>
    <property type="match status" value="1"/>
</dbReference>
<dbReference type="CDD" id="cd07377">
    <property type="entry name" value="WHTH_GntR"/>
    <property type="match status" value="1"/>
</dbReference>
<dbReference type="STRING" id="989370.AOQ71_02475"/>
<sequence>MIESGEFGEGARLPAESILADRFGVSRPVIREALSRLRSMGAIVSRKGAGSYVQYRAAAQPKQDNATPFGFVSSLSQIRRCFEFRAAVESEAAFHAARNRTPAHLLLMREAVDQLEKAVSDGALGVDPDVEFHMTIAKASCNEFFDFVSSAMRSQIEFSIDLARRLSLTQPQAVPLMVQAEHEDIYRAIEAHDADAARVTMRRHVEHACSRIFDGSKNVTSVTGVGDSSG</sequence>
<proteinExistence type="predicted"/>
<dbReference type="SMART" id="SM00345">
    <property type="entry name" value="HTH_GNTR"/>
    <property type="match status" value="1"/>
</dbReference>
<dbReference type="SMART" id="SM00895">
    <property type="entry name" value="FCD"/>
    <property type="match status" value="1"/>
</dbReference>
<dbReference type="PANTHER" id="PTHR43537:SF5">
    <property type="entry name" value="UXU OPERON TRANSCRIPTIONAL REGULATOR"/>
    <property type="match status" value="1"/>
</dbReference>
<dbReference type="SUPFAM" id="SSF46785">
    <property type="entry name" value="Winged helix' DNA-binding domain"/>
    <property type="match status" value="1"/>
</dbReference>
<dbReference type="PROSITE" id="PS50949">
    <property type="entry name" value="HTH_GNTR"/>
    <property type="match status" value="1"/>
</dbReference>
<dbReference type="Gene3D" id="1.10.10.10">
    <property type="entry name" value="Winged helix-like DNA-binding domain superfamily/Winged helix DNA-binding domain"/>
    <property type="match status" value="1"/>
</dbReference>
<evidence type="ECO:0000256" key="3">
    <source>
        <dbReference type="ARBA" id="ARBA00023163"/>
    </source>
</evidence>
<name>A0A0R3ECY0_9BRAD</name>
<reference evidence="5 6" key="1">
    <citation type="submission" date="2015-09" db="EMBL/GenBank/DDBJ databases">
        <title>Draft Genome Sequence of Bradyrhizobium manausense Strain BR 3351T, a Novel Symbiotic Nitrogen-Fixing Alphaproteobacterium Isolated from Brazilian Amazon Rain Forest.</title>
        <authorList>
            <person name="De Araujo J.L."/>
            <person name="Zilli J.E."/>
        </authorList>
    </citation>
    <scope>NUCLEOTIDE SEQUENCE [LARGE SCALE GENOMIC DNA]</scope>
    <source>
        <strain evidence="5 6">BR3351</strain>
    </source>
</reference>
<gene>
    <name evidence="5" type="ORF">AOQ71_02475</name>
</gene>
<evidence type="ECO:0000256" key="1">
    <source>
        <dbReference type="ARBA" id="ARBA00023015"/>
    </source>
</evidence>
<dbReference type="AlphaFoldDB" id="A0A0R3ECY0"/>
<dbReference type="PANTHER" id="PTHR43537">
    <property type="entry name" value="TRANSCRIPTIONAL REGULATOR, GNTR FAMILY"/>
    <property type="match status" value="1"/>
</dbReference>
<feature type="domain" description="HTH gntR-type" evidence="4">
    <location>
        <begin position="1"/>
        <end position="56"/>
    </location>
</feature>
<protein>
    <recommendedName>
        <fullName evidence="4">HTH gntR-type domain-containing protein</fullName>
    </recommendedName>
</protein>
<dbReference type="InterPro" id="IPR011711">
    <property type="entry name" value="GntR_C"/>
</dbReference>
<dbReference type="PRINTS" id="PR00035">
    <property type="entry name" value="HTHGNTR"/>
</dbReference>
<dbReference type="EMBL" id="LJYG01000015">
    <property type="protein sequence ID" value="KRQ17365.1"/>
    <property type="molecule type" value="Genomic_DNA"/>
</dbReference>
<dbReference type="InterPro" id="IPR000524">
    <property type="entry name" value="Tscrpt_reg_HTH_GntR"/>
</dbReference>
<dbReference type="InterPro" id="IPR008920">
    <property type="entry name" value="TF_FadR/GntR_C"/>
</dbReference>
<dbReference type="InterPro" id="IPR036390">
    <property type="entry name" value="WH_DNA-bd_sf"/>
</dbReference>
<organism evidence="5 6">
    <name type="scientific">Bradyrhizobium manausense</name>
    <dbReference type="NCBI Taxonomy" id="989370"/>
    <lineage>
        <taxon>Bacteria</taxon>
        <taxon>Pseudomonadati</taxon>
        <taxon>Pseudomonadota</taxon>
        <taxon>Alphaproteobacteria</taxon>
        <taxon>Hyphomicrobiales</taxon>
        <taxon>Nitrobacteraceae</taxon>
        <taxon>Bradyrhizobium</taxon>
    </lineage>
</organism>
<evidence type="ECO:0000256" key="2">
    <source>
        <dbReference type="ARBA" id="ARBA00023125"/>
    </source>
</evidence>
<comment type="caution">
    <text evidence="5">The sequence shown here is derived from an EMBL/GenBank/DDBJ whole genome shotgun (WGS) entry which is preliminary data.</text>
</comment>
<keyword evidence="1" id="KW-0805">Transcription regulation</keyword>
<accession>A0A0R3ECY0</accession>
<dbReference type="Gene3D" id="1.20.120.530">
    <property type="entry name" value="GntR ligand-binding domain-like"/>
    <property type="match status" value="1"/>
</dbReference>
<evidence type="ECO:0000313" key="6">
    <source>
        <dbReference type="Proteomes" id="UP000051936"/>
    </source>
</evidence>
<keyword evidence="2" id="KW-0238">DNA-binding</keyword>
<keyword evidence="3" id="KW-0804">Transcription</keyword>
<dbReference type="Proteomes" id="UP000051936">
    <property type="component" value="Unassembled WGS sequence"/>
</dbReference>